<reference evidence="1" key="1">
    <citation type="journal article" date="2015" name="Nature">
        <title>Complex archaea that bridge the gap between prokaryotes and eukaryotes.</title>
        <authorList>
            <person name="Spang A."/>
            <person name="Saw J.H."/>
            <person name="Jorgensen S.L."/>
            <person name="Zaremba-Niedzwiedzka K."/>
            <person name="Martijn J."/>
            <person name="Lind A.E."/>
            <person name="van Eijk R."/>
            <person name="Schleper C."/>
            <person name="Guy L."/>
            <person name="Ettema T.J."/>
        </authorList>
    </citation>
    <scope>NUCLEOTIDE SEQUENCE</scope>
</reference>
<protein>
    <submittedName>
        <fullName evidence="1">Uncharacterized protein</fullName>
    </submittedName>
</protein>
<evidence type="ECO:0000313" key="1">
    <source>
        <dbReference type="EMBL" id="KKL62310.1"/>
    </source>
</evidence>
<proteinExistence type="predicted"/>
<comment type="caution">
    <text evidence="1">The sequence shown here is derived from an EMBL/GenBank/DDBJ whole genome shotgun (WGS) entry which is preliminary data.</text>
</comment>
<organism evidence="1">
    <name type="scientific">marine sediment metagenome</name>
    <dbReference type="NCBI Taxonomy" id="412755"/>
    <lineage>
        <taxon>unclassified sequences</taxon>
        <taxon>metagenomes</taxon>
        <taxon>ecological metagenomes</taxon>
    </lineage>
</organism>
<dbReference type="AlphaFoldDB" id="A0A0F9FY95"/>
<sequence>MGKWADREYQNQETNQDFLLKILDPELVAEVPRVTLEQFEKIEPVFAPLEEALLNAIYGEAP</sequence>
<gene>
    <name evidence="1" type="ORF">LCGC14_2186450</name>
</gene>
<name>A0A0F9FY95_9ZZZZ</name>
<accession>A0A0F9FY95</accession>
<dbReference type="EMBL" id="LAZR01028529">
    <property type="protein sequence ID" value="KKL62310.1"/>
    <property type="molecule type" value="Genomic_DNA"/>
</dbReference>